<name>A0A6N3CAA7_STASI</name>
<reference evidence="8" key="1">
    <citation type="submission" date="2019-11" db="EMBL/GenBank/DDBJ databases">
        <authorList>
            <person name="Feng L."/>
        </authorList>
    </citation>
    <scope>NUCLEOTIDE SEQUENCE</scope>
    <source>
        <strain evidence="8">SsimulansLFYP27</strain>
    </source>
</reference>
<comment type="similarity">
    <text evidence="6">Belongs to the TVP38/TMEM64 family.</text>
</comment>
<evidence type="ECO:0000256" key="6">
    <source>
        <dbReference type="RuleBase" id="RU366058"/>
    </source>
</evidence>
<keyword evidence="4 6" id="KW-1133">Transmembrane helix</keyword>
<feature type="transmembrane region" description="Helical" evidence="6">
    <location>
        <begin position="162"/>
        <end position="178"/>
    </location>
</feature>
<keyword evidence="5 6" id="KW-0472">Membrane</keyword>
<evidence type="ECO:0000256" key="1">
    <source>
        <dbReference type="ARBA" id="ARBA00004651"/>
    </source>
</evidence>
<dbReference type="EMBL" id="CACRUO010000032">
    <property type="protein sequence ID" value="VYU12992.1"/>
    <property type="molecule type" value="Genomic_DNA"/>
</dbReference>
<dbReference type="Pfam" id="PF09335">
    <property type="entry name" value="VTT_dom"/>
    <property type="match status" value="1"/>
</dbReference>
<feature type="transmembrane region" description="Helical" evidence="6">
    <location>
        <begin position="47"/>
        <end position="71"/>
    </location>
</feature>
<gene>
    <name evidence="8" type="primary">ydjZ_2</name>
    <name evidence="8" type="ORF">SSLFYP27_01494</name>
</gene>
<keyword evidence="3 6" id="KW-0812">Transmembrane</keyword>
<proteinExistence type="inferred from homology"/>
<feature type="domain" description="VTT" evidence="7">
    <location>
        <begin position="35"/>
        <end position="151"/>
    </location>
</feature>
<dbReference type="RefSeq" id="WP_156666736.1">
    <property type="nucleotide sequence ID" value="NZ_CACRUO010000032.1"/>
</dbReference>
<dbReference type="GO" id="GO:0005886">
    <property type="term" value="C:plasma membrane"/>
    <property type="evidence" value="ECO:0007669"/>
    <property type="project" value="UniProtKB-SubCell"/>
</dbReference>
<evidence type="ECO:0000256" key="5">
    <source>
        <dbReference type="ARBA" id="ARBA00023136"/>
    </source>
</evidence>
<feature type="transmembrane region" description="Helical" evidence="6">
    <location>
        <begin position="133"/>
        <end position="150"/>
    </location>
</feature>
<feature type="transmembrane region" description="Helical" evidence="6">
    <location>
        <begin position="20"/>
        <end position="41"/>
    </location>
</feature>
<dbReference type="InterPro" id="IPR032816">
    <property type="entry name" value="VTT_dom"/>
</dbReference>
<dbReference type="PANTHER" id="PTHR12677">
    <property type="entry name" value="GOLGI APPARATUS MEMBRANE PROTEIN TVP38-RELATED"/>
    <property type="match status" value="1"/>
</dbReference>
<dbReference type="InterPro" id="IPR015414">
    <property type="entry name" value="TMEM64"/>
</dbReference>
<evidence type="ECO:0000256" key="3">
    <source>
        <dbReference type="ARBA" id="ARBA00022692"/>
    </source>
</evidence>
<evidence type="ECO:0000256" key="2">
    <source>
        <dbReference type="ARBA" id="ARBA00022475"/>
    </source>
</evidence>
<feature type="transmembrane region" description="Helical" evidence="6">
    <location>
        <begin position="92"/>
        <end position="113"/>
    </location>
</feature>
<protein>
    <recommendedName>
        <fullName evidence="6">TVP38/TMEM64 family membrane protein</fullName>
    </recommendedName>
</protein>
<evidence type="ECO:0000313" key="8">
    <source>
        <dbReference type="EMBL" id="VYU12992.1"/>
    </source>
</evidence>
<dbReference type="PANTHER" id="PTHR12677:SF55">
    <property type="entry name" value="UNDECAPRENYL PHOSPHATE TRANSPORTER SAOUHSC_00901-RELATED"/>
    <property type="match status" value="1"/>
</dbReference>
<keyword evidence="2 6" id="KW-1003">Cell membrane</keyword>
<evidence type="ECO:0000259" key="7">
    <source>
        <dbReference type="Pfam" id="PF09335"/>
    </source>
</evidence>
<sequence>MSAHQIEQWMRAMGDYGDILGFLLPFLESFIPILPMFVFVFVNVDTFGLFLGIIISWLGTFLGSFIVFLIIRYFANTKFMDKVKERKEVQKFLGFVNHQGVAPIFILLCFPFTPSSLMNVVAGLSQMKRQAFFIILAVSNLIAMALTGILGREMHSILESPIRVVLVIVILAGLWIISRKLERRFIK</sequence>
<dbReference type="AlphaFoldDB" id="A0A6N3CAA7"/>
<organism evidence="8">
    <name type="scientific">Staphylococcus simulans</name>
    <dbReference type="NCBI Taxonomy" id="1286"/>
    <lineage>
        <taxon>Bacteria</taxon>
        <taxon>Bacillati</taxon>
        <taxon>Bacillota</taxon>
        <taxon>Bacilli</taxon>
        <taxon>Bacillales</taxon>
        <taxon>Staphylococcaceae</taxon>
        <taxon>Staphylococcus</taxon>
    </lineage>
</organism>
<comment type="subcellular location">
    <subcellularLocation>
        <location evidence="1 6">Cell membrane</location>
        <topology evidence="1 6">Multi-pass membrane protein</topology>
    </subcellularLocation>
</comment>
<accession>A0A6N3CAA7</accession>
<evidence type="ECO:0000256" key="4">
    <source>
        <dbReference type="ARBA" id="ARBA00022989"/>
    </source>
</evidence>